<evidence type="ECO:0000313" key="5">
    <source>
        <dbReference type="Proteomes" id="UP000182409"/>
    </source>
</evidence>
<keyword evidence="2" id="KW-0812">Transmembrane</keyword>
<dbReference type="AlphaFoldDB" id="A0A1H4KGU7"/>
<evidence type="ECO:0000256" key="1">
    <source>
        <dbReference type="SAM" id="MobiDB-lite"/>
    </source>
</evidence>
<keyword evidence="2" id="KW-0472">Membrane</keyword>
<keyword evidence="4" id="KW-0808">Transferase</keyword>
<evidence type="ECO:0000313" key="4">
    <source>
        <dbReference type="EMBL" id="SEB57769.1"/>
    </source>
</evidence>
<feature type="transmembrane region" description="Helical" evidence="2">
    <location>
        <begin position="182"/>
        <end position="198"/>
    </location>
</feature>
<feature type="transmembrane region" description="Helical" evidence="2">
    <location>
        <begin position="398"/>
        <end position="419"/>
    </location>
</feature>
<feature type="transmembrane region" description="Helical" evidence="2">
    <location>
        <begin position="159"/>
        <end position="175"/>
    </location>
</feature>
<dbReference type="RefSeq" id="WP_074652779.1">
    <property type="nucleotide sequence ID" value="NZ_FNSD01000001.1"/>
</dbReference>
<proteinExistence type="predicted"/>
<dbReference type="GO" id="GO:0016757">
    <property type="term" value="F:glycosyltransferase activity"/>
    <property type="evidence" value="ECO:0007669"/>
    <property type="project" value="UniProtKB-KW"/>
</dbReference>
<feature type="domain" description="Glycosyltransferase RgtA/B/C/D-like" evidence="3">
    <location>
        <begin position="86"/>
        <end position="216"/>
    </location>
</feature>
<evidence type="ECO:0000259" key="3">
    <source>
        <dbReference type="Pfam" id="PF13231"/>
    </source>
</evidence>
<sequence length="595" mass="66634">MTAAAAAETTGPDTNVSLPKPDALTRAIQSTPWRAFLALTALYVVAVAALSHLKLLWLDEFITLHVARLDNVKAIWQALTLGADPNPPVTHLLVHFCRALFGEREFALRLPAMIGYWIGLVSLFTYLRRRVPAEWALAGTVLSMAMAAFEYSYESRSYGIFYGLTMLAFLGWCRATETTRPQALRVIWLVVMTVSLGAGISTNYFAVLAFVPITAGEIARTLERIAKARKADIRSNLLRSINWPTWLALALAISPLLVYLPLINRAIAQFAPHAWNKVSLDQVFDSYTQMVEMILYPLLALFTVAAVKHFMQVSSPEKQERRIAALSDSGIPHRILPLHELVGVFCLMLYPFLGYTMASVRGGMLSPRFVIPVCFGFAIGGTVTAYRLASRRRYAGPVFLCFVLAWFIARESVVGYWYAEQKQSFYKVVDRLPLAFDGLPTNTPLAIPDPLMALTFQRYAPSEYVRREVFPIDFPAVRKFRNDDSPEQNLWAARSMYSLKIVPLATFQSTAGQYVILASDWNWLLQDLNRHHYREQRLPINTRAGAIGGFTPLSHGLPAFYIAEGDAMTTDSRPSSPQPSPFQWSDELPEAPDLP</sequence>
<organism evidence="4 5">
    <name type="scientific">Terriglobus roseus</name>
    <dbReference type="NCBI Taxonomy" id="392734"/>
    <lineage>
        <taxon>Bacteria</taxon>
        <taxon>Pseudomonadati</taxon>
        <taxon>Acidobacteriota</taxon>
        <taxon>Terriglobia</taxon>
        <taxon>Terriglobales</taxon>
        <taxon>Acidobacteriaceae</taxon>
        <taxon>Terriglobus</taxon>
    </lineage>
</organism>
<dbReference type="EMBL" id="FNSD01000001">
    <property type="protein sequence ID" value="SEB57769.1"/>
    <property type="molecule type" value="Genomic_DNA"/>
</dbReference>
<feature type="transmembrane region" description="Helical" evidence="2">
    <location>
        <begin position="106"/>
        <end position="127"/>
    </location>
</feature>
<feature type="transmembrane region" description="Helical" evidence="2">
    <location>
        <begin position="335"/>
        <end position="353"/>
    </location>
</feature>
<reference evidence="4 5" key="1">
    <citation type="submission" date="2016-10" db="EMBL/GenBank/DDBJ databases">
        <authorList>
            <person name="de Groot N.N."/>
        </authorList>
    </citation>
    <scope>NUCLEOTIDE SEQUENCE [LARGE SCALE GENOMIC DNA]</scope>
    <source>
        <strain evidence="4 5">AB35.6</strain>
    </source>
</reference>
<dbReference type="Proteomes" id="UP000182409">
    <property type="component" value="Unassembled WGS sequence"/>
</dbReference>
<dbReference type="InterPro" id="IPR038731">
    <property type="entry name" value="RgtA/B/C-like"/>
</dbReference>
<name>A0A1H4KGU7_9BACT</name>
<dbReference type="Pfam" id="PF13231">
    <property type="entry name" value="PMT_2"/>
    <property type="match status" value="1"/>
</dbReference>
<gene>
    <name evidence="4" type="ORF">SAMN05443244_1193</name>
</gene>
<feature type="region of interest" description="Disordered" evidence="1">
    <location>
        <begin position="568"/>
        <end position="595"/>
    </location>
</feature>
<accession>A0A1H4KGU7</accession>
<protein>
    <submittedName>
        <fullName evidence="4">Dolichyl-phosphate-mannose-protein mannosyltransferase</fullName>
    </submittedName>
</protein>
<evidence type="ECO:0000256" key="2">
    <source>
        <dbReference type="SAM" id="Phobius"/>
    </source>
</evidence>
<feature type="transmembrane region" description="Helical" evidence="2">
    <location>
        <begin position="243"/>
        <end position="262"/>
    </location>
</feature>
<keyword evidence="2" id="KW-1133">Transmembrane helix</keyword>
<keyword evidence="4" id="KW-0328">Glycosyltransferase</keyword>
<feature type="transmembrane region" description="Helical" evidence="2">
    <location>
        <begin position="134"/>
        <end position="153"/>
    </location>
</feature>
<feature type="transmembrane region" description="Helical" evidence="2">
    <location>
        <begin position="365"/>
        <end position="386"/>
    </location>
</feature>
<dbReference type="OrthoDB" id="103026at2"/>
<feature type="transmembrane region" description="Helical" evidence="2">
    <location>
        <begin position="35"/>
        <end position="57"/>
    </location>
</feature>